<sequence length="52" mass="5344">IRLVLLALLIGSGVPMPSAQQGSARVHNPHGPPQTHGTGFSYDIIRANGAIG</sequence>
<dbReference type="OMA" id="HGPPQTH"/>
<reference evidence="3 4" key="1">
    <citation type="journal article" date="2005" name="Nature">
        <title>The map-based sequence of the rice genome.</title>
        <authorList>
            <consortium name="International rice genome sequencing project (IRGSP)"/>
            <person name="Matsumoto T."/>
            <person name="Wu J."/>
            <person name="Kanamori H."/>
            <person name="Katayose Y."/>
            <person name="Fujisawa M."/>
            <person name="Namiki N."/>
            <person name="Mizuno H."/>
            <person name="Yamamoto K."/>
            <person name="Antonio B.A."/>
            <person name="Baba T."/>
            <person name="Sakata K."/>
            <person name="Nagamura Y."/>
            <person name="Aoki H."/>
            <person name="Arikawa K."/>
            <person name="Arita K."/>
            <person name="Bito T."/>
            <person name="Chiden Y."/>
            <person name="Fujitsuka N."/>
            <person name="Fukunaka R."/>
            <person name="Hamada M."/>
            <person name="Harada C."/>
            <person name="Hayashi A."/>
            <person name="Hijishita S."/>
            <person name="Honda M."/>
            <person name="Hosokawa S."/>
            <person name="Ichikawa Y."/>
            <person name="Idonuma A."/>
            <person name="Iijima M."/>
            <person name="Ikeda M."/>
            <person name="Ikeno M."/>
            <person name="Ito K."/>
            <person name="Ito S."/>
            <person name="Ito T."/>
            <person name="Ito Y."/>
            <person name="Ito Y."/>
            <person name="Iwabuchi A."/>
            <person name="Kamiya K."/>
            <person name="Karasawa W."/>
            <person name="Kurita K."/>
            <person name="Katagiri S."/>
            <person name="Kikuta A."/>
            <person name="Kobayashi H."/>
            <person name="Kobayashi N."/>
            <person name="Machita K."/>
            <person name="Maehara T."/>
            <person name="Masukawa M."/>
            <person name="Mizubayashi T."/>
            <person name="Mukai Y."/>
            <person name="Nagasaki H."/>
            <person name="Nagata Y."/>
            <person name="Naito S."/>
            <person name="Nakashima M."/>
            <person name="Nakama Y."/>
            <person name="Nakamichi Y."/>
            <person name="Nakamura M."/>
            <person name="Meguro A."/>
            <person name="Negishi M."/>
            <person name="Ohta I."/>
            <person name="Ohta T."/>
            <person name="Okamoto M."/>
            <person name="Ono N."/>
            <person name="Saji S."/>
            <person name="Sakaguchi M."/>
            <person name="Sakai K."/>
            <person name="Shibata M."/>
            <person name="Shimokawa T."/>
            <person name="Song J."/>
            <person name="Takazaki Y."/>
            <person name="Terasawa K."/>
            <person name="Tsugane M."/>
            <person name="Tsuji K."/>
            <person name="Ueda S."/>
            <person name="Waki K."/>
            <person name="Yamagata H."/>
            <person name="Yamamoto M."/>
            <person name="Yamamoto S."/>
            <person name="Yamane H."/>
            <person name="Yoshiki S."/>
            <person name="Yoshihara R."/>
            <person name="Yukawa K."/>
            <person name="Zhong H."/>
            <person name="Yano M."/>
            <person name="Yuan Q."/>
            <person name="Ouyang S."/>
            <person name="Liu J."/>
            <person name="Jones K.M."/>
            <person name="Gansberger K."/>
            <person name="Moffat K."/>
            <person name="Hill J."/>
            <person name="Bera J."/>
            <person name="Fadrosh D."/>
            <person name="Jin S."/>
            <person name="Johri S."/>
            <person name="Kim M."/>
            <person name="Overton L."/>
            <person name="Reardon M."/>
            <person name="Tsitrin T."/>
            <person name="Vuong H."/>
            <person name="Weaver B."/>
            <person name="Ciecko A."/>
            <person name="Tallon L."/>
            <person name="Jackson J."/>
            <person name="Pai G."/>
            <person name="Aken S.V."/>
            <person name="Utterback T."/>
            <person name="Reidmuller S."/>
            <person name="Feldblyum T."/>
            <person name="Hsiao J."/>
            <person name="Zismann V."/>
            <person name="Iobst S."/>
            <person name="de Vazeille A.R."/>
            <person name="Buell C.R."/>
            <person name="Ying K."/>
            <person name="Li Y."/>
            <person name="Lu T."/>
            <person name="Huang Y."/>
            <person name="Zhao Q."/>
            <person name="Feng Q."/>
            <person name="Zhang L."/>
            <person name="Zhu J."/>
            <person name="Weng Q."/>
            <person name="Mu J."/>
            <person name="Lu Y."/>
            <person name="Fan D."/>
            <person name="Liu Y."/>
            <person name="Guan J."/>
            <person name="Zhang Y."/>
            <person name="Yu S."/>
            <person name="Liu X."/>
            <person name="Zhang Y."/>
            <person name="Hong G."/>
            <person name="Han B."/>
            <person name="Choisne N."/>
            <person name="Demange N."/>
            <person name="Orjeda G."/>
            <person name="Samain S."/>
            <person name="Cattolico L."/>
            <person name="Pelletier E."/>
            <person name="Couloux A."/>
            <person name="Segurens B."/>
            <person name="Wincker P."/>
            <person name="D'Hont A."/>
            <person name="Scarpelli C."/>
            <person name="Weissenbach J."/>
            <person name="Salanoubat M."/>
            <person name="Quetier F."/>
            <person name="Yu Y."/>
            <person name="Kim H.R."/>
            <person name="Rambo T."/>
            <person name="Currie J."/>
            <person name="Collura K."/>
            <person name="Luo M."/>
            <person name="Yang T."/>
            <person name="Ammiraju J.S.S."/>
            <person name="Engler F."/>
            <person name="Soderlund C."/>
            <person name="Wing R.A."/>
            <person name="Palmer L.E."/>
            <person name="de la Bastide M."/>
            <person name="Spiegel L."/>
            <person name="Nascimento L."/>
            <person name="Zutavern T."/>
            <person name="O'Shaughnessy A."/>
            <person name="Dike S."/>
            <person name="Dedhia N."/>
            <person name="Preston R."/>
            <person name="Balija V."/>
            <person name="McCombie W.R."/>
            <person name="Chow T."/>
            <person name="Chen H."/>
            <person name="Chung M."/>
            <person name="Chen C."/>
            <person name="Shaw J."/>
            <person name="Wu H."/>
            <person name="Hsiao K."/>
            <person name="Chao Y."/>
            <person name="Chu M."/>
            <person name="Cheng C."/>
            <person name="Hour A."/>
            <person name="Lee P."/>
            <person name="Lin S."/>
            <person name="Lin Y."/>
            <person name="Liou J."/>
            <person name="Liu S."/>
            <person name="Hsing Y."/>
            <person name="Raghuvanshi S."/>
            <person name="Mohanty A."/>
            <person name="Bharti A.K."/>
            <person name="Gaur A."/>
            <person name="Gupta V."/>
            <person name="Kumar D."/>
            <person name="Ravi V."/>
            <person name="Vij S."/>
            <person name="Kapur A."/>
            <person name="Khurana P."/>
            <person name="Khurana P."/>
            <person name="Khurana J.P."/>
            <person name="Tyagi A.K."/>
            <person name="Gaikwad K."/>
            <person name="Singh A."/>
            <person name="Dalal V."/>
            <person name="Srivastava S."/>
            <person name="Dixit A."/>
            <person name="Pal A.K."/>
            <person name="Ghazi I.A."/>
            <person name="Yadav M."/>
            <person name="Pandit A."/>
            <person name="Bhargava A."/>
            <person name="Sureshbabu K."/>
            <person name="Batra K."/>
            <person name="Sharma T.R."/>
            <person name="Mohapatra T."/>
            <person name="Singh N.K."/>
            <person name="Messing J."/>
            <person name="Nelson A.B."/>
            <person name="Fuks G."/>
            <person name="Kavchok S."/>
            <person name="Keizer G."/>
            <person name="Linton E."/>
            <person name="Llaca V."/>
            <person name="Song R."/>
            <person name="Tanyolac B."/>
            <person name="Young S."/>
            <person name="Ho-Il K."/>
            <person name="Hahn J.H."/>
            <person name="Sangsakoo G."/>
            <person name="Vanavichit A."/>
            <person name="de Mattos Luiz.A.T."/>
            <person name="Zimmer P.D."/>
            <person name="Malone G."/>
            <person name="Dellagostin O."/>
            <person name="de Oliveira A.C."/>
            <person name="Bevan M."/>
            <person name="Bancroft I."/>
            <person name="Minx P."/>
            <person name="Cordum H."/>
            <person name="Wilson R."/>
            <person name="Cheng Z."/>
            <person name="Jin W."/>
            <person name="Jiang J."/>
            <person name="Leong S.A."/>
            <person name="Iwama H."/>
            <person name="Gojobori T."/>
            <person name="Itoh T."/>
            <person name="Niimura Y."/>
            <person name="Fujii Y."/>
            <person name="Habara T."/>
            <person name="Sakai H."/>
            <person name="Sato Y."/>
            <person name="Wilson G."/>
            <person name="Kumar K."/>
            <person name="McCouch S."/>
            <person name="Juretic N."/>
            <person name="Hoen D."/>
            <person name="Wright S."/>
            <person name="Bruskiewich R."/>
            <person name="Bureau T."/>
            <person name="Miyao A."/>
            <person name="Hirochika H."/>
            <person name="Nishikawa T."/>
            <person name="Kadowaki K."/>
            <person name="Sugiura M."/>
            <person name="Burr B."/>
            <person name="Sasaki T."/>
        </authorList>
    </citation>
    <scope>NUCLEOTIDE SEQUENCE [LARGE SCALE GENOMIC DNA]</scope>
    <source>
        <strain evidence="4">cv. Nipponbare</strain>
    </source>
</reference>
<evidence type="ECO:0000313" key="4">
    <source>
        <dbReference type="Proteomes" id="UP000000763"/>
    </source>
</evidence>
<reference evidence="4" key="2">
    <citation type="journal article" date="2008" name="Nucleic Acids Res.">
        <title>The rice annotation project database (RAP-DB): 2008 update.</title>
        <authorList>
            <consortium name="The rice annotation project (RAP)"/>
        </authorList>
    </citation>
    <scope>GENOME REANNOTATION</scope>
    <source>
        <strain evidence="4">cv. Nipponbare</strain>
    </source>
</reference>
<protein>
    <submittedName>
        <fullName evidence="3">Os06g0581701 protein</fullName>
    </submittedName>
</protein>
<feature type="non-terminal residue" evidence="3">
    <location>
        <position position="1"/>
    </location>
</feature>
<dbReference type="AlphaFoldDB" id="A0A0P0WYG7"/>
<keyword evidence="2" id="KW-0732">Signal</keyword>
<accession>A0A0P0WYG7</accession>
<feature type="signal peptide" evidence="2">
    <location>
        <begin position="1"/>
        <end position="19"/>
    </location>
</feature>
<dbReference type="Gramene" id="Os06t0581701-01">
    <property type="protein sequence ID" value="Os06t0581701-01"/>
    <property type="gene ID" value="Os06g0581701"/>
</dbReference>
<proteinExistence type="predicted"/>
<feature type="region of interest" description="Disordered" evidence="1">
    <location>
        <begin position="19"/>
        <end position="39"/>
    </location>
</feature>
<evidence type="ECO:0000313" key="3">
    <source>
        <dbReference type="EMBL" id="BAH93595.1"/>
    </source>
</evidence>
<evidence type="ECO:0000256" key="2">
    <source>
        <dbReference type="SAM" id="SignalP"/>
    </source>
</evidence>
<gene>
    <name evidence="3" type="ordered locus">Os06g0581701</name>
</gene>
<organism evidence="3 4">
    <name type="scientific">Oryza sativa subsp. japonica</name>
    <name type="common">Rice</name>
    <dbReference type="NCBI Taxonomy" id="39947"/>
    <lineage>
        <taxon>Eukaryota</taxon>
        <taxon>Viridiplantae</taxon>
        <taxon>Streptophyta</taxon>
        <taxon>Embryophyta</taxon>
        <taxon>Tracheophyta</taxon>
        <taxon>Spermatophyta</taxon>
        <taxon>Magnoliopsida</taxon>
        <taxon>Liliopsida</taxon>
        <taxon>Poales</taxon>
        <taxon>Poaceae</taxon>
        <taxon>BOP clade</taxon>
        <taxon>Oryzoideae</taxon>
        <taxon>Oryzeae</taxon>
        <taxon>Oryzinae</taxon>
        <taxon>Oryza</taxon>
        <taxon>Oryza sativa</taxon>
    </lineage>
</organism>
<dbReference type="Proteomes" id="UP000000763">
    <property type="component" value="Chromosome 6"/>
</dbReference>
<dbReference type="KEGG" id="dosa:Os06g0581701"/>
<feature type="chain" id="PRO_5024426856" evidence="2">
    <location>
        <begin position="20"/>
        <end position="52"/>
    </location>
</feature>
<name>A0A0P0WYG7_ORYSJ</name>
<evidence type="ECO:0000256" key="1">
    <source>
        <dbReference type="SAM" id="MobiDB-lite"/>
    </source>
</evidence>
<dbReference type="EMBL" id="AP008212">
    <property type="protein sequence ID" value="BAH93595.1"/>
    <property type="molecule type" value="Genomic_DNA"/>
</dbReference>